<dbReference type="InterPro" id="IPR036322">
    <property type="entry name" value="WD40_repeat_dom_sf"/>
</dbReference>
<feature type="region of interest" description="Disordered" evidence="2">
    <location>
        <begin position="633"/>
        <end position="659"/>
    </location>
</feature>
<keyword evidence="3" id="KW-1133">Transmembrane helix</keyword>
<evidence type="ECO:0000256" key="2">
    <source>
        <dbReference type="SAM" id="MobiDB-lite"/>
    </source>
</evidence>
<evidence type="ECO:0000259" key="4">
    <source>
        <dbReference type="PROSITE" id="PS50943"/>
    </source>
</evidence>
<comment type="caution">
    <text evidence="5">The sequence shown here is derived from an EMBL/GenBank/DDBJ whole genome shotgun (WGS) entry which is preliminary data.</text>
</comment>
<dbReference type="CDD" id="cd00093">
    <property type="entry name" value="HTH_XRE"/>
    <property type="match status" value="1"/>
</dbReference>
<dbReference type="Gene3D" id="1.10.260.40">
    <property type="entry name" value="lambda repressor-like DNA-binding domains"/>
    <property type="match status" value="1"/>
</dbReference>
<dbReference type="PROSITE" id="PS50943">
    <property type="entry name" value="HTH_CROC1"/>
    <property type="match status" value="1"/>
</dbReference>
<feature type="transmembrane region" description="Helical" evidence="3">
    <location>
        <begin position="507"/>
        <end position="526"/>
    </location>
</feature>
<proteinExistence type="predicted"/>
<sequence length="1261" mass="135693">MGRVGRRENPVDPAAGPVQRFAYDLRKLRQEAGGLTYRELARRAHYSVTALSQAAAGEQLPSLQVTLAYVGACGGDAEEWERRWQEADREVREAAAGADDGAEPPYQGLARFEPGDHDRFFGRDRLLAALRRRVGERRFTALFGPSGSGKSSLLRAGLIPALRAAREVAAIRVLTPGEHPVRDHAAALEPGGAGDTLVVVDQFEEVFTLCRDPDERRAFIDLLLTACGPQSRLRVVIAVRADFYGRCAEHRALADALGEAGLLVGPMEPGELREVIVKPAQAEGLIVERALTSLLVDEVAGEPGGLPLLSHVLRETWRRRRGRALTMEAYEAAGGIRGAIAQTAEDVHSAFSAEHARLARLILLRLITPGEGAQDTRRPVDRAELDFGGPAATADVSLVLDRLARARLITLDHDRVDLAHEALITAWPRLSGWIDEEREQLRVHRRLTEAARAWDELGRDPGALYRGTRLAAAVEQLAESSLTPLEQTFLTASRTARRSEVRRRRGLVGALAVLVVLALVAGAVAWQQNRAGDRRRVESEARRVAAVADSMRFSDPVTAMRLSVAAWRLADTTETRSALIAAAAQREQDVLTVPGADSGHSDLTSNELRRLTADGRYVVSVTADRVGTWDLRTHRRTHSGPGPGDLMASGETPAVSPDGRTLAVPTDGSIKLWDVRTARVTGTLGGVALASEAYFSSDGRTLVAEDWGLETDHAVLVWDLRDGRRLLRVQEHGDEILQAVALSPDGRTLALCTSERGLEMWDTARRRRAAALQAPRARPADCGSGRLVFSPDGRSLALPQDDGVRRWDVRTGRKLPSLEADEVTDARFSPDGDFLVGTGARALYVWRLERTEAPIVTHRLPAGAVSDLAFDRETGALRYLNSTGTVVRTLTLGRALTAPWEKEPAYVTQLSADGRTLARLRDVRGALRLEVVDTRTGRVVFRAPAKPCPDADPEGGVACSDLMALSPDGGYVAFGQGWNSDGPDGADRRGVTVWNVRTGRVHAGGGSGRAVGGGWAVNGLALDAHARSLVVYRATDPVSAEVWDLRRSKRVRSVRSRESTGGTSFDSLGVKPALSSDGDRLATPEGVVGDLGAGGRLEHRLLADDMNTAVAFSPDGRYFAAGDLMGRVTLWDGTLRRRLGVLDGQASDSEADLVGTVSALAFSRDGGTLAVGGDAGTVQLWDVASSRLLGSTLPASGDQSLALAFGQDEDTLYAAGVNVPVTRYDLSPEHLSATVCRRTGSGLSPADWRTYIPGIPYRGTC</sequence>
<protein>
    <recommendedName>
        <fullName evidence="4">HTH cro/C1-type domain-containing protein</fullName>
    </recommendedName>
</protein>
<feature type="repeat" description="WD" evidence="1">
    <location>
        <begin position="1157"/>
        <end position="1191"/>
    </location>
</feature>
<dbReference type="InterPro" id="IPR015943">
    <property type="entry name" value="WD40/YVTN_repeat-like_dom_sf"/>
</dbReference>
<evidence type="ECO:0000313" key="5">
    <source>
        <dbReference type="EMBL" id="GAA2195853.1"/>
    </source>
</evidence>
<dbReference type="SUPFAM" id="SSF52540">
    <property type="entry name" value="P-loop containing nucleoside triphosphate hydrolases"/>
    <property type="match status" value="1"/>
</dbReference>
<dbReference type="InterPro" id="IPR027417">
    <property type="entry name" value="P-loop_NTPase"/>
</dbReference>
<dbReference type="EMBL" id="BAAAOQ010000008">
    <property type="protein sequence ID" value="GAA2195853.1"/>
    <property type="molecule type" value="Genomic_DNA"/>
</dbReference>
<dbReference type="InterPro" id="IPR001387">
    <property type="entry name" value="Cro/C1-type_HTH"/>
</dbReference>
<keyword evidence="1" id="KW-0853">WD repeat</keyword>
<dbReference type="InterPro" id="IPR010982">
    <property type="entry name" value="Lambda_DNA-bd_dom_sf"/>
</dbReference>
<organism evidence="5 6">
    <name type="scientific">Streptomyces bangladeshensis</name>
    <dbReference type="NCBI Taxonomy" id="295352"/>
    <lineage>
        <taxon>Bacteria</taxon>
        <taxon>Bacillati</taxon>
        <taxon>Actinomycetota</taxon>
        <taxon>Actinomycetes</taxon>
        <taxon>Kitasatosporales</taxon>
        <taxon>Streptomycetaceae</taxon>
        <taxon>Streptomyces</taxon>
    </lineage>
</organism>
<dbReference type="SMART" id="SM00530">
    <property type="entry name" value="HTH_XRE"/>
    <property type="match status" value="1"/>
</dbReference>
<feature type="domain" description="HTH cro/C1-type" evidence="4">
    <location>
        <begin position="25"/>
        <end position="80"/>
    </location>
</feature>
<dbReference type="PANTHER" id="PTHR19879">
    <property type="entry name" value="TRANSCRIPTION INITIATION FACTOR TFIID"/>
    <property type="match status" value="1"/>
</dbReference>
<dbReference type="Pfam" id="PF20703">
    <property type="entry name" value="nSTAND1"/>
    <property type="match status" value="1"/>
</dbReference>
<dbReference type="InterPro" id="IPR049052">
    <property type="entry name" value="nSTAND1"/>
</dbReference>
<dbReference type="Gene3D" id="3.40.50.300">
    <property type="entry name" value="P-loop containing nucleotide triphosphate hydrolases"/>
    <property type="match status" value="1"/>
</dbReference>
<dbReference type="SUPFAM" id="SSF47413">
    <property type="entry name" value="lambda repressor-like DNA-binding domains"/>
    <property type="match status" value="1"/>
</dbReference>
<keyword evidence="6" id="KW-1185">Reference proteome</keyword>
<accession>A0ABP5NCD0</accession>
<dbReference type="Gene3D" id="2.130.10.10">
    <property type="entry name" value="YVTN repeat-like/Quinoprotein amine dehydrogenase"/>
    <property type="match status" value="4"/>
</dbReference>
<reference evidence="6" key="1">
    <citation type="journal article" date="2019" name="Int. J. Syst. Evol. Microbiol.">
        <title>The Global Catalogue of Microorganisms (GCM) 10K type strain sequencing project: providing services to taxonomists for standard genome sequencing and annotation.</title>
        <authorList>
            <consortium name="The Broad Institute Genomics Platform"/>
            <consortium name="The Broad Institute Genome Sequencing Center for Infectious Disease"/>
            <person name="Wu L."/>
            <person name="Ma J."/>
        </authorList>
    </citation>
    <scope>NUCLEOTIDE SEQUENCE [LARGE SCALE GENOMIC DNA]</scope>
    <source>
        <strain evidence="6">JCM 14924</strain>
    </source>
</reference>
<evidence type="ECO:0000256" key="1">
    <source>
        <dbReference type="PROSITE-ProRule" id="PRU00221"/>
    </source>
</evidence>
<dbReference type="SMART" id="SM00320">
    <property type="entry name" value="WD40"/>
    <property type="match status" value="5"/>
</dbReference>
<keyword evidence="3" id="KW-0812">Transmembrane</keyword>
<dbReference type="Pfam" id="PF00400">
    <property type="entry name" value="WD40"/>
    <property type="match status" value="2"/>
</dbReference>
<dbReference type="PANTHER" id="PTHR19879:SF9">
    <property type="entry name" value="TRANSCRIPTION INITIATION FACTOR TFIID SUBUNIT 5"/>
    <property type="match status" value="1"/>
</dbReference>
<dbReference type="SUPFAM" id="SSF50978">
    <property type="entry name" value="WD40 repeat-like"/>
    <property type="match status" value="1"/>
</dbReference>
<dbReference type="PROSITE" id="PS50082">
    <property type="entry name" value="WD_REPEATS_2"/>
    <property type="match status" value="1"/>
</dbReference>
<gene>
    <name evidence="5" type="ORF">GCM10009787_27670</name>
</gene>
<dbReference type="SUPFAM" id="SSF82171">
    <property type="entry name" value="DPP6 N-terminal domain-like"/>
    <property type="match status" value="1"/>
</dbReference>
<evidence type="ECO:0000256" key="3">
    <source>
        <dbReference type="SAM" id="Phobius"/>
    </source>
</evidence>
<name>A0ABP5NCD0_9ACTN</name>
<keyword evidence="3" id="KW-0472">Membrane</keyword>
<dbReference type="Proteomes" id="UP001501391">
    <property type="component" value="Unassembled WGS sequence"/>
</dbReference>
<dbReference type="InterPro" id="IPR001680">
    <property type="entry name" value="WD40_rpt"/>
</dbReference>
<evidence type="ECO:0000313" key="6">
    <source>
        <dbReference type="Proteomes" id="UP001501391"/>
    </source>
</evidence>